<sequence>MTIIGSITNLKIYSGPTIKQNIQKTQINIDNQNINCLAGLLGPKNGDLIRYRWWIRFWDTYPNSSKE</sequence>
<reference evidence="2" key="1">
    <citation type="journal article" date="2011" name="Genome Biol.">
        <title>Comparative genomics of the social amoebae Dictyostelium discoideum and Dictyostelium purpureum.</title>
        <authorList>
            <consortium name="US DOE Joint Genome Institute (JGI-PGF)"/>
            <person name="Sucgang R."/>
            <person name="Kuo A."/>
            <person name="Tian X."/>
            <person name="Salerno W."/>
            <person name="Parikh A."/>
            <person name="Feasley C.L."/>
            <person name="Dalin E."/>
            <person name="Tu H."/>
            <person name="Huang E."/>
            <person name="Barry K."/>
            <person name="Lindquist E."/>
            <person name="Shapiro H."/>
            <person name="Bruce D."/>
            <person name="Schmutz J."/>
            <person name="Salamov A."/>
            <person name="Fey P."/>
            <person name="Gaudet P."/>
            <person name="Anjard C."/>
            <person name="Babu M.M."/>
            <person name="Basu S."/>
            <person name="Bushmanova Y."/>
            <person name="van der Wel H."/>
            <person name="Katoh-Kurasawa M."/>
            <person name="Dinh C."/>
            <person name="Coutinho P.M."/>
            <person name="Saito T."/>
            <person name="Elias M."/>
            <person name="Schaap P."/>
            <person name="Kay R.R."/>
            <person name="Henrissat B."/>
            <person name="Eichinger L."/>
            <person name="Rivero F."/>
            <person name="Putnam N.H."/>
            <person name="West C.M."/>
            <person name="Loomis W.F."/>
            <person name="Chisholm R.L."/>
            <person name="Shaulsky G."/>
            <person name="Strassmann J.E."/>
            <person name="Queller D.C."/>
            <person name="Kuspa A."/>
            <person name="Grigoriev I.V."/>
        </authorList>
    </citation>
    <scope>NUCLEOTIDE SEQUENCE [LARGE SCALE GENOMIC DNA]</scope>
    <source>
        <strain evidence="2">QSDP1</strain>
    </source>
</reference>
<dbReference type="VEuPathDB" id="AmoebaDB:DICPUDRAFT_156883"/>
<dbReference type="InParanoid" id="F0ZXP2"/>
<organism evidence="1 2">
    <name type="scientific">Dictyostelium purpureum</name>
    <name type="common">Slime mold</name>
    <dbReference type="NCBI Taxonomy" id="5786"/>
    <lineage>
        <taxon>Eukaryota</taxon>
        <taxon>Amoebozoa</taxon>
        <taxon>Evosea</taxon>
        <taxon>Eumycetozoa</taxon>
        <taxon>Dictyostelia</taxon>
        <taxon>Dictyosteliales</taxon>
        <taxon>Dictyosteliaceae</taxon>
        <taxon>Dictyostelium</taxon>
    </lineage>
</organism>
<dbReference type="Proteomes" id="UP000001064">
    <property type="component" value="Unassembled WGS sequence"/>
</dbReference>
<dbReference type="GeneID" id="10505934"/>
<keyword evidence="2" id="KW-1185">Reference proteome</keyword>
<protein>
    <submittedName>
        <fullName evidence="1">Uncharacterized protein</fullName>
    </submittedName>
</protein>
<accession>F0ZXP2</accession>
<dbReference type="EMBL" id="GL871264">
    <property type="protein sequence ID" value="EGC31277.1"/>
    <property type="molecule type" value="Genomic_DNA"/>
</dbReference>
<name>F0ZXP2_DICPU</name>
<dbReference type="KEGG" id="dpp:DICPUDRAFT_156883"/>
<gene>
    <name evidence="1" type="ORF">DICPUDRAFT_156883</name>
</gene>
<dbReference type="RefSeq" id="XP_003292186.1">
    <property type="nucleotide sequence ID" value="XM_003292138.1"/>
</dbReference>
<proteinExistence type="predicted"/>
<evidence type="ECO:0000313" key="2">
    <source>
        <dbReference type="Proteomes" id="UP000001064"/>
    </source>
</evidence>
<dbReference type="AlphaFoldDB" id="F0ZXP2"/>
<evidence type="ECO:0000313" key="1">
    <source>
        <dbReference type="EMBL" id="EGC31277.1"/>
    </source>
</evidence>